<feature type="region of interest" description="Disordered" evidence="1">
    <location>
        <begin position="415"/>
        <end position="480"/>
    </location>
</feature>
<proteinExistence type="predicted"/>
<comment type="caution">
    <text evidence="2">The sequence shown here is derived from an EMBL/GenBank/DDBJ whole genome shotgun (WGS) entry which is preliminary data.</text>
</comment>
<feature type="region of interest" description="Disordered" evidence="1">
    <location>
        <begin position="1"/>
        <end position="142"/>
    </location>
</feature>
<feature type="compositionally biased region" description="Basic and acidic residues" evidence="1">
    <location>
        <begin position="620"/>
        <end position="650"/>
    </location>
</feature>
<feature type="compositionally biased region" description="Basic and acidic residues" evidence="1">
    <location>
        <begin position="593"/>
        <end position="612"/>
    </location>
</feature>
<feature type="region of interest" description="Disordered" evidence="1">
    <location>
        <begin position="362"/>
        <end position="394"/>
    </location>
</feature>
<gene>
    <name evidence="2" type="ORF">D6D15_05690</name>
</gene>
<dbReference type="AlphaFoldDB" id="A0A4S9B7L9"/>
<dbReference type="Proteomes" id="UP000304928">
    <property type="component" value="Unassembled WGS sequence"/>
</dbReference>
<feature type="compositionally biased region" description="Polar residues" evidence="1">
    <location>
        <begin position="451"/>
        <end position="464"/>
    </location>
</feature>
<feature type="compositionally biased region" description="Polar residues" evidence="1">
    <location>
        <begin position="44"/>
        <end position="58"/>
    </location>
</feature>
<accession>A0A4S9B7L9</accession>
<feature type="compositionally biased region" description="Low complexity" evidence="1">
    <location>
        <begin position="465"/>
        <end position="480"/>
    </location>
</feature>
<feature type="compositionally biased region" description="Low complexity" evidence="1">
    <location>
        <begin position="417"/>
        <end position="426"/>
    </location>
</feature>
<feature type="compositionally biased region" description="Low complexity" evidence="1">
    <location>
        <begin position="364"/>
        <end position="386"/>
    </location>
</feature>
<feature type="compositionally biased region" description="Polar residues" evidence="1">
    <location>
        <begin position="433"/>
        <end position="442"/>
    </location>
</feature>
<feature type="region of interest" description="Disordered" evidence="1">
    <location>
        <begin position="501"/>
        <end position="661"/>
    </location>
</feature>
<feature type="compositionally biased region" description="Polar residues" evidence="1">
    <location>
        <begin position="259"/>
        <end position="270"/>
    </location>
</feature>
<feature type="compositionally biased region" description="Pro residues" evidence="1">
    <location>
        <begin position="551"/>
        <end position="565"/>
    </location>
</feature>
<evidence type="ECO:0000313" key="2">
    <source>
        <dbReference type="EMBL" id="THW88865.1"/>
    </source>
</evidence>
<organism evidence="2 3">
    <name type="scientific">Aureobasidium pullulans</name>
    <name type="common">Black yeast</name>
    <name type="synonym">Pullularia pullulans</name>
    <dbReference type="NCBI Taxonomy" id="5580"/>
    <lineage>
        <taxon>Eukaryota</taxon>
        <taxon>Fungi</taxon>
        <taxon>Dikarya</taxon>
        <taxon>Ascomycota</taxon>
        <taxon>Pezizomycotina</taxon>
        <taxon>Dothideomycetes</taxon>
        <taxon>Dothideomycetidae</taxon>
        <taxon>Dothideales</taxon>
        <taxon>Saccotheciaceae</taxon>
        <taxon>Aureobasidium</taxon>
    </lineage>
</organism>
<feature type="compositionally biased region" description="Low complexity" evidence="1">
    <location>
        <begin position="108"/>
        <end position="126"/>
    </location>
</feature>
<evidence type="ECO:0000256" key="1">
    <source>
        <dbReference type="SAM" id="MobiDB-lite"/>
    </source>
</evidence>
<dbReference type="EMBL" id="QZAR01000093">
    <property type="protein sequence ID" value="THW88865.1"/>
    <property type="molecule type" value="Genomic_DNA"/>
</dbReference>
<feature type="region of interest" description="Disordered" evidence="1">
    <location>
        <begin position="223"/>
        <end position="271"/>
    </location>
</feature>
<evidence type="ECO:0000313" key="3">
    <source>
        <dbReference type="Proteomes" id="UP000304928"/>
    </source>
</evidence>
<reference evidence="2 3" key="1">
    <citation type="submission" date="2018-10" db="EMBL/GenBank/DDBJ databases">
        <title>Fifty Aureobasidium pullulans genomes reveal a recombining polyextremotolerant generalist.</title>
        <authorList>
            <person name="Gostincar C."/>
            <person name="Turk M."/>
            <person name="Zajc J."/>
            <person name="Gunde-Cimerman N."/>
        </authorList>
    </citation>
    <scope>NUCLEOTIDE SEQUENCE [LARGE SCALE GENOMIC DNA]</scope>
    <source>
        <strain evidence="2 3">EXF-10507</strain>
    </source>
</reference>
<sequence>MPRVSKTKASGDATPARATRSNVRAGSVELEPPVEAPTPRRTGLRSTSRSKTPESKPSSFEKPVDRLPALAEEEEKQPTPRVARSKPAKVAPIADAPRAVTEEEKQPSTRASRASRATRATRTTRTPRVALPKPADVAPIADASPYVTPQGYRHIASTYNNSVHSSPTVKQSIEEPIVIEDSVAIFQDDPIEVEQEEAVQAQIANEEAEEEEAVQAQFADETAHAGLSHSHQTPPSAKSLKRPGSSLVGRESAKRPQLQRVSSNKASPSIHSLDKSVLHSPLATISVNAVSSPISPFDYAKALYTLSPRVSRTLPSPSLSIMDQVLRSDAVFEELTDSQQTALLKEMRREIQRLREVETRYLATSKQSQSSTISSPQRSIRQSSSPEVPRTVGRQFDLRYHMSVRLPAEEARKAAEVAEAATNKAAQQEKLDQTLSRSSPSTTDDKRKSKTPQSKTPEAQTPQRSSQTSAPAETPAASPSWGLTSLFGSVKNIFSHRPILSPTKRLPEQPQEQPQEQQQEHPAHVSQQQQSTPARAKKQKRVPFSSQQSPTPKPRSPAPASPATPTPASDEDPNYGQTPRTTRRPIRRLGSPLKRDTPSKPKEVNADRRAEQLEQAAQKTAERKRIQEQVDNFEQERRRIEEEQRKRDMEEVAAQKTGNKRRVKVDALAVIPSRVPGASTGTYGLVDGFFDYDSDSDEVEMEEDQIRLLPPVQEHPAKRQRLDENVFQPKAPAVQPPAISPVKQTAAPVAPPAVPATPTPNYSQLTQQAIEKQRLQFSQHKPKQPSRLRNVERLSTGSTIAASSPQQPLIAPLEDIQEVSPVPQLPTTPPQKVYNWPAGVSMETPETWARIDLLYTPEMRAADHEYFTNGLIAAMAKAA</sequence>
<feature type="compositionally biased region" description="Low complexity" evidence="1">
    <location>
        <begin position="508"/>
        <end position="517"/>
    </location>
</feature>
<protein>
    <submittedName>
        <fullName evidence="2">Uncharacterized protein</fullName>
    </submittedName>
</protein>
<name>A0A4S9B7L9_AURPU</name>